<dbReference type="PANTHER" id="PTHR42791">
    <property type="entry name" value="GNAT FAMILY ACETYLTRANSFERASE"/>
    <property type="match status" value="1"/>
</dbReference>
<dbReference type="Pfam" id="PF13508">
    <property type="entry name" value="Acetyltransf_7"/>
    <property type="match status" value="1"/>
</dbReference>
<dbReference type="PANTHER" id="PTHR42791:SF14">
    <property type="entry name" value="N-ACETYLTRANSFERASE DOMAIN-CONTAINING PROTEIN"/>
    <property type="match status" value="1"/>
</dbReference>
<evidence type="ECO:0000259" key="1">
    <source>
        <dbReference type="PROSITE" id="PS51186"/>
    </source>
</evidence>
<dbReference type="VEuPathDB" id="FungiDB:JI435_072510"/>
<dbReference type="PROSITE" id="PS51186">
    <property type="entry name" value="GNAT"/>
    <property type="match status" value="1"/>
</dbReference>
<dbReference type="OrthoDB" id="410198at2759"/>
<proteinExistence type="predicted"/>
<name>A0A7U2F7X3_PHANO</name>
<accession>A0A7U2F7X3</accession>
<dbReference type="EMBL" id="CP069032">
    <property type="protein sequence ID" value="QRD00391.1"/>
    <property type="molecule type" value="Genomic_DNA"/>
</dbReference>
<dbReference type="CDD" id="cd04301">
    <property type="entry name" value="NAT_SF"/>
    <property type="match status" value="1"/>
</dbReference>
<keyword evidence="3" id="KW-1185">Reference proteome</keyword>
<dbReference type="AlphaFoldDB" id="A0A7U2F7X3"/>
<dbReference type="SUPFAM" id="SSF55729">
    <property type="entry name" value="Acyl-CoA N-acyltransferases (Nat)"/>
    <property type="match status" value="1"/>
</dbReference>
<organism evidence="2 3">
    <name type="scientific">Phaeosphaeria nodorum (strain SN15 / ATCC MYA-4574 / FGSC 10173)</name>
    <name type="common">Glume blotch fungus</name>
    <name type="synonym">Parastagonospora nodorum</name>
    <dbReference type="NCBI Taxonomy" id="321614"/>
    <lineage>
        <taxon>Eukaryota</taxon>
        <taxon>Fungi</taxon>
        <taxon>Dikarya</taxon>
        <taxon>Ascomycota</taxon>
        <taxon>Pezizomycotina</taxon>
        <taxon>Dothideomycetes</taxon>
        <taxon>Pleosporomycetidae</taxon>
        <taxon>Pleosporales</taxon>
        <taxon>Pleosporineae</taxon>
        <taxon>Phaeosphaeriaceae</taxon>
        <taxon>Parastagonospora</taxon>
    </lineage>
</organism>
<sequence>MPFELRPITSDDTLSWVRVRSLAYYGPTHECIHNGAISDSSVRRIAEDWKEDLKKPNNYHWRVVDTDLEPSEDDPPTNGGRTIAIAVWSMHNAKAERSNEPVATPSLTTTKSSFVPPELRLDALSSLLGPLRAAQPEIMGSSEPYLMLNMLATHPDHQGRGAGKVLLDWGLKKADDEGLVTYLSATGLGRRMYEKRGFEVVKTIEWDRVPWGGEGKDCHWCMVRRPQKEKV</sequence>
<dbReference type="Proteomes" id="UP000663193">
    <property type="component" value="Chromosome 10"/>
</dbReference>
<feature type="domain" description="N-acetyltransferase" evidence="1">
    <location>
        <begin position="40"/>
        <end position="227"/>
    </location>
</feature>
<evidence type="ECO:0000313" key="2">
    <source>
        <dbReference type="EMBL" id="QRD00391.1"/>
    </source>
</evidence>
<dbReference type="Gene3D" id="3.40.630.30">
    <property type="match status" value="1"/>
</dbReference>
<dbReference type="InterPro" id="IPR052523">
    <property type="entry name" value="Trichothecene_AcTrans"/>
</dbReference>
<reference evidence="3" key="1">
    <citation type="journal article" date="2021" name="BMC Genomics">
        <title>Chromosome-level genome assembly and manually-curated proteome of model necrotroph Parastagonospora nodorum Sn15 reveals a genome-wide trove of candidate effector homologs, and redundancy of virulence-related functions within an accessory chromosome.</title>
        <authorList>
            <person name="Bertazzoni S."/>
            <person name="Jones D.A.B."/>
            <person name="Phan H.T."/>
            <person name="Tan K.-C."/>
            <person name="Hane J.K."/>
        </authorList>
    </citation>
    <scope>NUCLEOTIDE SEQUENCE [LARGE SCALE GENOMIC DNA]</scope>
    <source>
        <strain evidence="3">SN15 / ATCC MYA-4574 / FGSC 10173)</strain>
    </source>
</reference>
<protein>
    <recommendedName>
        <fullName evidence="1">N-acetyltransferase domain-containing protein</fullName>
    </recommendedName>
</protein>
<gene>
    <name evidence="2" type="ORF">JI435_072510</name>
</gene>
<dbReference type="GO" id="GO:0016747">
    <property type="term" value="F:acyltransferase activity, transferring groups other than amino-acyl groups"/>
    <property type="evidence" value="ECO:0007669"/>
    <property type="project" value="InterPro"/>
</dbReference>
<evidence type="ECO:0000313" key="3">
    <source>
        <dbReference type="Proteomes" id="UP000663193"/>
    </source>
</evidence>
<dbReference type="InterPro" id="IPR000182">
    <property type="entry name" value="GNAT_dom"/>
</dbReference>
<dbReference type="InterPro" id="IPR016181">
    <property type="entry name" value="Acyl_CoA_acyltransferase"/>
</dbReference>